<comment type="caution">
    <text evidence="4">The sequence shown here is derived from an EMBL/GenBank/DDBJ whole genome shotgun (WGS) entry which is preliminary data.</text>
</comment>
<keyword evidence="1 2" id="KW-0597">Phosphoprotein</keyword>
<feature type="domain" description="Response regulatory" evidence="3">
    <location>
        <begin position="20"/>
        <end position="136"/>
    </location>
</feature>
<accession>A0A367ZKB0</accession>
<dbReference type="Pfam" id="PF00072">
    <property type="entry name" value="Response_reg"/>
    <property type="match status" value="1"/>
</dbReference>
<dbReference type="SUPFAM" id="SSF52172">
    <property type="entry name" value="CheY-like"/>
    <property type="match status" value="1"/>
</dbReference>
<dbReference type="AlphaFoldDB" id="A0A367ZKB0"/>
<dbReference type="Proteomes" id="UP000252355">
    <property type="component" value="Unassembled WGS sequence"/>
</dbReference>
<dbReference type="GO" id="GO:0000160">
    <property type="term" value="P:phosphorelay signal transduction system"/>
    <property type="evidence" value="ECO:0007669"/>
    <property type="project" value="InterPro"/>
</dbReference>
<evidence type="ECO:0000313" key="5">
    <source>
        <dbReference type="Proteomes" id="UP000252355"/>
    </source>
</evidence>
<dbReference type="CDD" id="cd00156">
    <property type="entry name" value="REC"/>
    <property type="match status" value="1"/>
</dbReference>
<evidence type="ECO:0000313" key="4">
    <source>
        <dbReference type="EMBL" id="RCK77781.1"/>
    </source>
</evidence>
<evidence type="ECO:0000256" key="2">
    <source>
        <dbReference type="PROSITE-ProRule" id="PRU00169"/>
    </source>
</evidence>
<dbReference type="InterPro" id="IPR011006">
    <property type="entry name" value="CheY-like_superfamily"/>
</dbReference>
<reference evidence="4 5" key="1">
    <citation type="submission" date="2018-05" db="EMBL/GenBank/DDBJ databases">
        <title>A metagenomic window into the 2 km-deep terrestrial subsurface aquifer revealed taxonomically and functionally diverse microbial community comprising novel uncultured bacterial lineages.</title>
        <authorList>
            <person name="Kadnikov V.V."/>
            <person name="Mardanov A.V."/>
            <person name="Beletsky A.V."/>
            <person name="Banks D."/>
            <person name="Pimenov N.V."/>
            <person name="Frank Y.A."/>
            <person name="Karnachuk O.V."/>
            <person name="Ravin N.V."/>
        </authorList>
    </citation>
    <scope>NUCLEOTIDE SEQUENCE [LARGE SCALE GENOMIC DNA]</scope>
    <source>
        <strain evidence="4">BY5</strain>
    </source>
</reference>
<dbReference type="PANTHER" id="PTHR44591:SF21">
    <property type="entry name" value="TWO-COMPONENT RESPONSE REGULATOR"/>
    <property type="match status" value="1"/>
</dbReference>
<dbReference type="InterPro" id="IPR001789">
    <property type="entry name" value="Sig_transdc_resp-reg_receiver"/>
</dbReference>
<name>A0A367ZKB0_9BACT</name>
<dbReference type="PROSITE" id="PS50110">
    <property type="entry name" value="RESPONSE_REGULATORY"/>
    <property type="match status" value="1"/>
</dbReference>
<dbReference type="EMBL" id="QOQW01000033">
    <property type="protein sequence ID" value="RCK77781.1"/>
    <property type="molecule type" value="Genomic_DNA"/>
</dbReference>
<sequence length="143" mass="16117">MRDELTYLPSPFPDPEVRPVILLAEDEPLLRDVITEFLTREGYRVVAAADGEEAWRFFEGDPDRFALLLTDERMPGLTGTALATRVRKSRPTLPIVFMSGHLADLPDRQAWLEAGAHIFSKPFPLEDLLQAVVRILPPPLPET</sequence>
<feature type="modified residue" description="4-aspartylphosphate" evidence="2">
    <location>
        <position position="71"/>
    </location>
</feature>
<organism evidence="4 5">
    <name type="scientific">Candidatus Ozemobacter sibiricus</name>
    <dbReference type="NCBI Taxonomy" id="2268124"/>
    <lineage>
        <taxon>Bacteria</taxon>
        <taxon>Candidatus Ozemobacteria</taxon>
        <taxon>Candidatus Ozemobacterales</taxon>
        <taxon>Candidatus Ozemobacteraceae</taxon>
        <taxon>Candidatus Ozemobacter</taxon>
    </lineage>
</organism>
<dbReference type="Gene3D" id="3.40.50.2300">
    <property type="match status" value="1"/>
</dbReference>
<dbReference type="SMART" id="SM00448">
    <property type="entry name" value="REC"/>
    <property type="match status" value="1"/>
</dbReference>
<proteinExistence type="predicted"/>
<evidence type="ECO:0000256" key="1">
    <source>
        <dbReference type="ARBA" id="ARBA00022553"/>
    </source>
</evidence>
<dbReference type="InterPro" id="IPR050595">
    <property type="entry name" value="Bact_response_regulator"/>
</dbReference>
<protein>
    <submittedName>
        <fullName evidence="4">Response regulator</fullName>
    </submittedName>
</protein>
<evidence type="ECO:0000259" key="3">
    <source>
        <dbReference type="PROSITE" id="PS50110"/>
    </source>
</evidence>
<dbReference type="PANTHER" id="PTHR44591">
    <property type="entry name" value="STRESS RESPONSE REGULATOR PROTEIN 1"/>
    <property type="match status" value="1"/>
</dbReference>
<gene>
    <name evidence="4" type="ORF">OZSIB_2839</name>
</gene>